<dbReference type="Proteomes" id="UP000078148">
    <property type="component" value="Chromosome"/>
</dbReference>
<evidence type="ECO:0000313" key="1">
    <source>
        <dbReference type="EMBL" id="ANF95811.1"/>
    </source>
</evidence>
<dbReference type="OrthoDB" id="7189707at2"/>
<organism evidence="1 2">
    <name type="scientific">Paenibacillus bovis</name>
    <dbReference type="NCBI Taxonomy" id="1616788"/>
    <lineage>
        <taxon>Bacteria</taxon>
        <taxon>Bacillati</taxon>
        <taxon>Bacillota</taxon>
        <taxon>Bacilli</taxon>
        <taxon>Bacillales</taxon>
        <taxon>Paenibacillaceae</taxon>
        <taxon>Paenibacillus</taxon>
    </lineage>
</organism>
<reference evidence="1 2" key="2">
    <citation type="journal article" date="2016" name="Int. J. Syst. Evol. Microbiol.">
        <title>Paenibacillus bovis sp. nov., isolated from raw yak (Bos grunniens) milk.</title>
        <authorList>
            <person name="Gao C."/>
            <person name="Han J."/>
            <person name="Liu Z."/>
            <person name="Xu X."/>
            <person name="Hang F."/>
            <person name="Wu Z."/>
        </authorList>
    </citation>
    <scope>NUCLEOTIDE SEQUENCE [LARGE SCALE GENOMIC DNA]</scope>
    <source>
        <strain evidence="1 2">BD3526</strain>
    </source>
</reference>
<dbReference type="EMBL" id="CP013023">
    <property type="protein sequence ID" value="ANF95811.1"/>
    <property type="molecule type" value="Genomic_DNA"/>
</dbReference>
<dbReference type="AlphaFoldDB" id="A0A172ZDS2"/>
<sequence length="203" mass="24025">MKRFVDPLFEPYSVPYVLARKGSIVVKCPKCQSAAYIGADSNKENIELFCHSCFYRKPMEPDYTYSAAAICTACECWFNESVKDERQFTQKHVHIICPACHTDNIVELHKRESSVWNGSDIRNGRDPFFDQELYFLDYYRGKMVWAVNREHLTYLIDYISANLRERPNSSHVRTASYRLPKYMKEAKNRNDLIRLLQRMQRKK</sequence>
<gene>
    <name evidence="1" type="ORF">AR543_07200</name>
</gene>
<dbReference type="STRING" id="1616788.AR543_07200"/>
<name>A0A172ZDS2_9BACL</name>
<proteinExistence type="predicted"/>
<evidence type="ECO:0000313" key="2">
    <source>
        <dbReference type="Proteomes" id="UP000078148"/>
    </source>
</evidence>
<accession>A0A172ZDS2</accession>
<dbReference type="RefSeq" id="WP_060533099.1">
    <property type="nucleotide sequence ID" value="NZ_CP013023.1"/>
</dbReference>
<reference evidence="2" key="1">
    <citation type="submission" date="2015-10" db="EMBL/GenBank/DDBJ databases">
        <title>Genome of Paenibacillus bovis sp. nov.</title>
        <authorList>
            <person name="Wu Z."/>
            <person name="Gao C."/>
            <person name="Liu Z."/>
            <person name="Zheng H."/>
        </authorList>
    </citation>
    <scope>NUCLEOTIDE SEQUENCE [LARGE SCALE GENOMIC DNA]</scope>
    <source>
        <strain evidence="2">BD3526</strain>
    </source>
</reference>
<dbReference type="KEGG" id="pbv:AR543_07200"/>
<keyword evidence="2" id="KW-1185">Reference proteome</keyword>
<protein>
    <submittedName>
        <fullName evidence="1">Uncharacterized protein</fullName>
    </submittedName>
</protein>